<feature type="region of interest" description="Disordered" evidence="3">
    <location>
        <begin position="365"/>
        <end position="539"/>
    </location>
</feature>
<dbReference type="InterPro" id="IPR056279">
    <property type="entry name" value="Aip3p_Bud6_N"/>
</dbReference>
<protein>
    <submittedName>
        <fullName evidence="5">AIP3-domain-containing protein</fullName>
    </submittedName>
</protein>
<keyword evidence="6" id="KW-1185">Reference proteome</keyword>
<dbReference type="OrthoDB" id="783096at2759"/>
<dbReference type="GO" id="GO:0051286">
    <property type="term" value="C:cell tip"/>
    <property type="evidence" value="ECO:0007669"/>
    <property type="project" value="TreeGrafter"/>
</dbReference>
<dbReference type="Gene3D" id="1.20.58.1540">
    <property type="entry name" value="Actin interacting protein 3, C-terminal domain"/>
    <property type="match status" value="1"/>
</dbReference>
<dbReference type="AlphaFoldDB" id="A0A316UCL1"/>
<feature type="compositionally biased region" description="Polar residues" evidence="3">
    <location>
        <begin position="1044"/>
        <end position="1067"/>
    </location>
</feature>
<feature type="compositionally biased region" description="Polar residues" evidence="3">
    <location>
        <begin position="505"/>
        <end position="515"/>
    </location>
</feature>
<dbReference type="EMBL" id="KZ819322">
    <property type="protein sequence ID" value="PWN22929.1"/>
    <property type="molecule type" value="Genomic_DNA"/>
</dbReference>
<sequence>MTGPQPTGPPSRSPYSSNHMESSVTRLLVATKLLLEALTQWSIGQRSETDVSDVYVRLGNDFHSARVAFHSYGIDMSVLASVPDDLRGCLERCLSEDASPAVLDQHLPRVREIIVRLLQGLKVKQAEYKRILVAESQQRVSYLPEASQSSADAGRPSGPRSSRTLRHERQGTSEGQGGMARLPEESRGSRHASLQKAKSEAVRSSGSGTMSPPSSQDVQGTQVDDDDTPMPSSNGNLMESSVVPANVIRHSLSDQPSSRGQTTITPSSSLTGRPASPRSAPASAIRPGSASTRVSKGQNHSVGPNGGNAVDITEADPSLRALKSRDALERRASKRFSAYTFNKMGLGQGFGQSFGSGSLGMSMLSMGAGSGNSPSLEQRRMERKNSQKQRGKGSMSESNLATILDKAGASAAEEEEEELAQGDLQPDEPTTPEAVGRGKGGSTAVQRSPVTRRTSAGSGSSGDPAAQSLPSSSRTSHSELPPIPPVPPIPSLPLLDEKGLLAPESRTSSKGSSIAQRLGPSALPTMASEESGRGAAAQDEQGSLQVFLQLGRQTRKATLDTEGGVSIATLKMLFIDRFAYSPGKDDFPAIYIKDPFSGVTYELENLHDVTEGCLLTLNIEPLDQVKQHLDLSLGALSREIREIKTALSDRDRDLARRASTAPPNAASMHLAPPAPGSPSRFSDSQFAAAGHRVASLRPPSIAPTSEGDAIPIVTAATDAHVAENLKAHYDEIQNLRREMAVLRQLQAAFTGDVGGLLKNMKEQTSRVRAIAATEVPAERNFIVAGKSRLDGSSQEVLTLIEDLQDTVDDLKLDVIQRGVKPKPATLKKIKDNIAQATRGLEDLEKYVQTVKPSWKKTWEAELQNIVDEQEFLNHQEGLIGDLRDDHLALQEVYENIQQVVKLRSAGRPAGGKYIPPAPEEGHEGLSTVMLEVRGQSVDHEKRLRALQAAERSRQREIASRTDDFTQELSGFVHNVAGDGLRKTGGHVEAERIRSKRDKATLLAMFGAGGAGGAPVEATAGMEKPKKLILGGSAGGGGQALLAQRSTSSDSRCATPSTTSHNTGTASASEEGGRQTPSSEA</sequence>
<proteinExistence type="predicted"/>
<feature type="coiled-coil region" evidence="2">
    <location>
        <begin position="826"/>
        <end position="875"/>
    </location>
</feature>
<dbReference type="GO" id="GO:0030010">
    <property type="term" value="P:establishment of cell polarity"/>
    <property type="evidence" value="ECO:0007669"/>
    <property type="project" value="TreeGrafter"/>
</dbReference>
<evidence type="ECO:0000256" key="3">
    <source>
        <dbReference type="SAM" id="MobiDB-lite"/>
    </source>
</evidence>
<feature type="compositionally biased region" description="Low complexity" evidence="3">
    <location>
        <begin position="457"/>
        <end position="468"/>
    </location>
</feature>
<dbReference type="RefSeq" id="XP_025350089.1">
    <property type="nucleotide sequence ID" value="XM_025491092.1"/>
</dbReference>
<name>A0A316UCL1_9BASI</name>
<dbReference type="PANTHER" id="PTHR22741">
    <property type="entry name" value="P140CAP/SNIP-RELATED"/>
    <property type="match status" value="1"/>
</dbReference>
<feature type="region of interest" description="Disordered" evidence="3">
    <location>
        <begin position="1028"/>
        <end position="1080"/>
    </location>
</feature>
<dbReference type="Proteomes" id="UP000245942">
    <property type="component" value="Unassembled WGS sequence"/>
</dbReference>
<feature type="compositionally biased region" description="Pro residues" evidence="3">
    <location>
        <begin position="481"/>
        <end position="491"/>
    </location>
</feature>
<keyword evidence="1 2" id="KW-0175">Coiled coil</keyword>
<dbReference type="Pfam" id="PF03915">
    <property type="entry name" value="AIP3"/>
    <property type="match status" value="1"/>
</dbReference>
<feature type="compositionally biased region" description="Polar residues" evidence="3">
    <location>
        <begin position="292"/>
        <end position="302"/>
    </location>
</feature>
<gene>
    <name evidence="5" type="ORF">BCV69DRAFT_275795</name>
</gene>
<dbReference type="InterPro" id="IPR022782">
    <property type="entry name" value="AIP3-like_C"/>
</dbReference>
<dbReference type="Pfam" id="PF23153">
    <property type="entry name" value="Aip3p_Bud6_N"/>
    <property type="match status" value="1"/>
</dbReference>
<organism evidence="5 6">
    <name type="scientific">Pseudomicrostroma glucosiphilum</name>
    <dbReference type="NCBI Taxonomy" id="1684307"/>
    <lineage>
        <taxon>Eukaryota</taxon>
        <taxon>Fungi</taxon>
        <taxon>Dikarya</taxon>
        <taxon>Basidiomycota</taxon>
        <taxon>Ustilaginomycotina</taxon>
        <taxon>Exobasidiomycetes</taxon>
        <taxon>Microstromatales</taxon>
        <taxon>Microstromatales incertae sedis</taxon>
        <taxon>Pseudomicrostroma</taxon>
    </lineage>
</organism>
<feature type="region of interest" description="Disordered" evidence="3">
    <location>
        <begin position="141"/>
        <end position="238"/>
    </location>
</feature>
<feature type="compositionally biased region" description="Low complexity" evidence="3">
    <location>
        <begin position="272"/>
        <end position="291"/>
    </location>
</feature>
<dbReference type="GO" id="GO:0005737">
    <property type="term" value="C:cytoplasm"/>
    <property type="evidence" value="ECO:0007669"/>
    <property type="project" value="TreeGrafter"/>
</dbReference>
<feature type="domain" description="Actin interacting protein 3 C-terminal" evidence="4">
    <location>
        <begin position="547"/>
        <end position="998"/>
    </location>
</feature>
<evidence type="ECO:0000313" key="6">
    <source>
        <dbReference type="Proteomes" id="UP000245942"/>
    </source>
</evidence>
<feature type="compositionally biased region" description="Polar residues" evidence="3">
    <location>
        <begin position="253"/>
        <end position="271"/>
    </location>
</feature>
<dbReference type="SMART" id="SM00806">
    <property type="entry name" value="AIP3"/>
    <property type="match status" value="1"/>
</dbReference>
<feature type="compositionally biased region" description="Polar residues" evidence="3">
    <location>
        <begin position="443"/>
        <end position="456"/>
    </location>
</feature>
<evidence type="ECO:0000313" key="5">
    <source>
        <dbReference type="EMBL" id="PWN22929.1"/>
    </source>
</evidence>
<feature type="compositionally biased region" description="Polar residues" evidence="3">
    <location>
        <begin position="141"/>
        <end position="151"/>
    </location>
</feature>
<dbReference type="GO" id="GO:0005519">
    <property type="term" value="F:cytoskeletal regulatory protein binding"/>
    <property type="evidence" value="ECO:0007669"/>
    <property type="project" value="InterPro"/>
</dbReference>
<feature type="region of interest" description="Disordered" evidence="3">
    <location>
        <begin position="251"/>
        <end position="314"/>
    </location>
</feature>
<dbReference type="GeneID" id="37012826"/>
<dbReference type="InterPro" id="IPR051825">
    <property type="entry name" value="SRCIN1"/>
</dbReference>
<dbReference type="InterPro" id="IPR005613">
    <property type="entry name" value="AIP3_C"/>
</dbReference>
<dbReference type="PANTHER" id="PTHR22741:SF10">
    <property type="entry name" value="COILED-COIL DOMAIN-CONTAINING PROTEIN CG32809"/>
    <property type="match status" value="1"/>
</dbReference>
<evidence type="ECO:0000259" key="4">
    <source>
        <dbReference type="SMART" id="SM00806"/>
    </source>
</evidence>
<feature type="region of interest" description="Disordered" evidence="3">
    <location>
        <begin position="651"/>
        <end position="683"/>
    </location>
</feature>
<dbReference type="STRING" id="1684307.A0A316UCL1"/>
<evidence type="ECO:0000256" key="1">
    <source>
        <dbReference type="ARBA" id="ARBA00023054"/>
    </source>
</evidence>
<accession>A0A316UCL1</accession>
<evidence type="ECO:0000256" key="2">
    <source>
        <dbReference type="SAM" id="Coils"/>
    </source>
</evidence>
<reference evidence="5 6" key="1">
    <citation type="journal article" date="2018" name="Mol. Biol. Evol.">
        <title>Broad Genomic Sampling Reveals a Smut Pathogenic Ancestry of the Fungal Clade Ustilaginomycotina.</title>
        <authorList>
            <person name="Kijpornyongpan T."/>
            <person name="Mondo S.J."/>
            <person name="Barry K."/>
            <person name="Sandor L."/>
            <person name="Lee J."/>
            <person name="Lipzen A."/>
            <person name="Pangilinan J."/>
            <person name="LaButti K."/>
            <person name="Hainaut M."/>
            <person name="Henrissat B."/>
            <person name="Grigoriev I.V."/>
            <person name="Spatafora J.W."/>
            <person name="Aime M.C."/>
        </authorList>
    </citation>
    <scope>NUCLEOTIDE SEQUENCE [LARGE SCALE GENOMIC DNA]</scope>
    <source>
        <strain evidence="5 6">MCA 4718</strain>
    </source>
</reference>
<feature type="compositionally biased region" description="Low complexity" evidence="3">
    <location>
        <begin position="204"/>
        <end position="222"/>
    </location>
</feature>